<dbReference type="InterPro" id="IPR005152">
    <property type="entry name" value="Lipase_secreted"/>
</dbReference>
<dbReference type="AlphaFoldDB" id="A0A009IAT2"/>
<proteinExistence type="predicted"/>
<sequence>MIRKSNSLLKILFSSICLISGSAMAAPITDLSKQIVSEKPGSILSIAQQDETDLFLHADQRLLVNYRSRGVNGEPIVASAFILLPKGTPPKNGWPVLAWAHGTTGVADTCAPSGDYAGGPVHSYQEVASKALDGWLARGYAVVAPDYQGLGTLGAHPYMNAKSQLHTVVDAVRALHMLKPKSFNKQWLVMGHSQGGAAAIAVSAYGQKDAPELDLKGAIALAPGGYQYEGIAEYVKTNPSPEPSVAAFFPIVLLGAQAAEPSIIPENLVSSEMGKVLTQARSRCLSELQSDLKKSPSSIFRPNADLKPLLSYLKQQSIENMVPTVPLMIVQGSKDHLVDPRGTYAYYQQLCKLKKPTIYQTIDGGDHRDALRQSNTFATDFLNAIEKKQAKSYCSNFK</sequence>
<dbReference type="SUPFAM" id="SSF53474">
    <property type="entry name" value="alpha/beta-Hydrolases"/>
    <property type="match status" value="1"/>
</dbReference>
<dbReference type="RefSeq" id="WP_032050624.1">
    <property type="nucleotide sequence ID" value="NZ_JEWH01000002.1"/>
</dbReference>
<dbReference type="EMBL" id="JEWH01000002">
    <property type="protein sequence ID" value="EXB07516.1"/>
    <property type="molecule type" value="Genomic_DNA"/>
</dbReference>
<name>A0A009IAT2_ACIB9</name>
<feature type="signal peptide" evidence="1">
    <location>
        <begin position="1"/>
        <end position="25"/>
    </location>
</feature>
<comment type="caution">
    <text evidence="2">The sequence shown here is derived from an EMBL/GenBank/DDBJ whole genome shotgun (WGS) entry which is preliminary data.</text>
</comment>
<dbReference type="Proteomes" id="UP000020595">
    <property type="component" value="Unassembled WGS sequence"/>
</dbReference>
<accession>A0A009IAT2</accession>
<reference evidence="2 3" key="1">
    <citation type="submission" date="2014-02" db="EMBL/GenBank/DDBJ databases">
        <title>Comparative genomics and transcriptomics to identify genetic mechanisms underlying the emergence of carbapenem resistant Acinetobacter baumannii (CRAb).</title>
        <authorList>
            <person name="Harris A.D."/>
            <person name="Johnson K.J."/>
            <person name="George J."/>
            <person name="Shefchek K."/>
            <person name="Daugherty S.C."/>
            <person name="Parankush S."/>
            <person name="Sadzewicz L."/>
            <person name="Tallon L."/>
            <person name="Sengamalay N."/>
            <person name="Hazen T.H."/>
            <person name="Rasko D.A."/>
        </authorList>
    </citation>
    <scope>NUCLEOTIDE SEQUENCE [LARGE SCALE GENOMIC DNA]</scope>
    <source>
        <strain evidence="2 3">1295743</strain>
    </source>
</reference>
<dbReference type="PATRIC" id="fig|1310613.3.peg.321"/>
<evidence type="ECO:0000313" key="2">
    <source>
        <dbReference type="EMBL" id="EXB07516.1"/>
    </source>
</evidence>
<dbReference type="Pfam" id="PF03583">
    <property type="entry name" value="LIP"/>
    <property type="match status" value="1"/>
</dbReference>
<gene>
    <name evidence="2" type="ORF">J512_0337</name>
</gene>
<dbReference type="InterPro" id="IPR029058">
    <property type="entry name" value="AB_hydrolase_fold"/>
</dbReference>
<evidence type="ECO:0000313" key="3">
    <source>
        <dbReference type="Proteomes" id="UP000020595"/>
    </source>
</evidence>
<dbReference type="GO" id="GO:0016042">
    <property type="term" value="P:lipid catabolic process"/>
    <property type="evidence" value="ECO:0007669"/>
    <property type="project" value="InterPro"/>
</dbReference>
<evidence type="ECO:0000256" key="1">
    <source>
        <dbReference type="SAM" id="SignalP"/>
    </source>
</evidence>
<protein>
    <submittedName>
        <fullName evidence="2">Prolyl oligopeptidase family protein</fullName>
    </submittedName>
</protein>
<keyword evidence="1" id="KW-0732">Signal</keyword>
<dbReference type="PANTHER" id="PTHR34853">
    <property type="match status" value="1"/>
</dbReference>
<feature type="chain" id="PRO_5001446683" evidence="1">
    <location>
        <begin position="26"/>
        <end position="398"/>
    </location>
</feature>
<dbReference type="PIRSF" id="PIRSF029171">
    <property type="entry name" value="Esterase_LipA"/>
    <property type="match status" value="1"/>
</dbReference>
<organism evidence="2 3">
    <name type="scientific">Acinetobacter baumannii (strain 1295743)</name>
    <dbReference type="NCBI Taxonomy" id="1310613"/>
    <lineage>
        <taxon>Bacteria</taxon>
        <taxon>Pseudomonadati</taxon>
        <taxon>Pseudomonadota</taxon>
        <taxon>Gammaproteobacteria</taxon>
        <taxon>Moraxellales</taxon>
        <taxon>Moraxellaceae</taxon>
        <taxon>Acinetobacter</taxon>
        <taxon>Acinetobacter calcoaceticus/baumannii complex</taxon>
    </lineage>
</organism>
<dbReference type="PANTHER" id="PTHR34853:SF1">
    <property type="entry name" value="LIPASE 5"/>
    <property type="match status" value="1"/>
</dbReference>
<dbReference type="Gene3D" id="3.40.50.1820">
    <property type="entry name" value="alpha/beta hydrolase"/>
    <property type="match status" value="2"/>
</dbReference>
<dbReference type="GO" id="GO:0004806">
    <property type="term" value="F:triacylglycerol lipase activity"/>
    <property type="evidence" value="ECO:0007669"/>
    <property type="project" value="InterPro"/>
</dbReference>